<reference evidence="1" key="1">
    <citation type="journal article" date="2011" name="PLoS Biol.">
        <title>Gene gain and loss during evolution of obligate parasitism in the white rust pathogen of Arabidopsis thaliana.</title>
        <authorList>
            <person name="Kemen E."/>
            <person name="Gardiner A."/>
            <person name="Schultz-Larsen T."/>
            <person name="Kemen A.C."/>
            <person name="Balmuth A.L."/>
            <person name="Robert-Seilaniantz A."/>
            <person name="Bailey K."/>
            <person name="Holub E."/>
            <person name="Studholme D.J."/>
            <person name="Maclean D."/>
            <person name="Jones J.D."/>
        </authorList>
    </citation>
    <scope>NUCLEOTIDE SEQUENCE</scope>
</reference>
<protein>
    <submittedName>
        <fullName evidence="1">AlNc14C33G3000 protein</fullName>
    </submittedName>
</protein>
<proteinExistence type="predicted"/>
<accession>F0W8A6</accession>
<dbReference type="EMBL" id="FR824078">
    <property type="protein sequence ID" value="CCA17306.1"/>
    <property type="molecule type" value="Genomic_DNA"/>
</dbReference>
<sequence length="291" mass="32470">MCRFCRQELTPVFPIAWDTPIRLPLNCTCAVMAKGFSNSSQQKSPSVWDTPNRSHSNCSCASWGKSHNSRSVISEVAFISNLAVMEVQLKNFWEHGYATFTGLVNASVVKHALDAVPKLQYTSIYRKVTGEYDEHIMQASLSAPLNPAFTSINVAITNGILKKAPLMRWEAARWVALKNLAGGDEEEAHQSFSTPEIERARAEFDTIQVIIGVGLTPDTKFVVHDRCFIQSDLSKRRVLEFGPGDCVLIRGDLVHANAAFRETNYLMHLAVTVKGRILECECVWSDPPRDI</sequence>
<organism evidence="1">
    <name type="scientific">Albugo laibachii Nc14</name>
    <dbReference type="NCBI Taxonomy" id="890382"/>
    <lineage>
        <taxon>Eukaryota</taxon>
        <taxon>Sar</taxon>
        <taxon>Stramenopiles</taxon>
        <taxon>Oomycota</taxon>
        <taxon>Peronosporomycetes</taxon>
        <taxon>Albuginales</taxon>
        <taxon>Albuginaceae</taxon>
        <taxon>Albugo</taxon>
    </lineage>
</organism>
<reference evidence="1" key="2">
    <citation type="submission" date="2011-02" db="EMBL/GenBank/DDBJ databases">
        <authorList>
            <person name="MacLean D."/>
        </authorList>
    </citation>
    <scope>NUCLEOTIDE SEQUENCE</scope>
</reference>
<dbReference type="HOGENOM" id="CLU_957834_0_0_1"/>
<dbReference type="AlphaFoldDB" id="F0W8A6"/>
<name>F0W8A6_9STRA</name>
<evidence type="ECO:0000313" key="1">
    <source>
        <dbReference type="EMBL" id="CCA17306.1"/>
    </source>
</evidence>
<gene>
    <name evidence="1" type="primary">AlNc14C33G3000</name>
    <name evidence="1" type="ORF">ALNC14_034490</name>
</gene>